<dbReference type="AlphaFoldDB" id="A0A6M5YPG9"/>
<feature type="transmembrane region" description="Helical" evidence="2">
    <location>
        <begin position="155"/>
        <end position="175"/>
    </location>
</feature>
<keyword evidence="2" id="KW-0472">Membrane</keyword>
<evidence type="ECO:0000313" key="4">
    <source>
        <dbReference type="Proteomes" id="UP000503447"/>
    </source>
</evidence>
<dbReference type="Gene3D" id="2.20.28.160">
    <property type="match status" value="1"/>
</dbReference>
<feature type="region of interest" description="Disordered" evidence="1">
    <location>
        <begin position="40"/>
        <end position="90"/>
    </location>
</feature>
<keyword evidence="2" id="KW-0812">Transmembrane</keyword>
<accession>A0A6M5YPG9</accession>
<keyword evidence="4" id="KW-1185">Reference proteome</keyword>
<dbReference type="EMBL" id="CP053452">
    <property type="protein sequence ID" value="QJW95818.1"/>
    <property type="molecule type" value="Genomic_DNA"/>
</dbReference>
<organism evidence="3 4">
    <name type="scientific">Frigoriglobus tundricola</name>
    <dbReference type="NCBI Taxonomy" id="2774151"/>
    <lineage>
        <taxon>Bacteria</taxon>
        <taxon>Pseudomonadati</taxon>
        <taxon>Planctomycetota</taxon>
        <taxon>Planctomycetia</taxon>
        <taxon>Gemmatales</taxon>
        <taxon>Gemmataceae</taxon>
        <taxon>Frigoriglobus</taxon>
    </lineage>
</organism>
<feature type="transmembrane region" description="Helical" evidence="2">
    <location>
        <begin position="197"/>
        <end position="217"/>
    </location>
</feature>
<sequence length="239" mass="25969">MPSVTQIACPECEEPLKVPESVFGKKIKCKHCGHAFVAKDPTAGQKKPAVKPSKPGPAAPAKKEEPKPEPKPEGPAPYKFQDDDEDAMGAKPNPLGVIAEEDVARCPFCAQELDPPDAKVCLHCGFNNLTRTRAESKKVWAPDANDYLNHLGPGVAALLICIALIVLDVICYVNMREWMTGTFLQKDDVGPDGLKGFYIKPGAFITLILALTVMPVLGTGRFAIKRLCIENKPVERVKL</sequence>
<evidence type="ECO:0000256" key="2">
    <source>
        <dbReference type="SAM" id="Phobius"/>
    </source>
</evidence>
<proteinExistence type="predicted"/>
<evidence type="ECO:0000313" key="3">
    <source>
        <dbReference type="EMBL" id="QJW95818.1"/>
    </source>
</evidence>
<evidence type="ECO:0000256" key="1">
    <source>
        <dbReference type="SAM" id="MobiDB-lite"/>
    </source>
</evidence>
<reference evidence="4" key="1">
    <citation type="submission" date="2020-05" db="EMBL/GenBank/DDBJ databases">
        <title>Frigoriglobus tundricola gen. nov., sp. nov., a psychrotolerant cellulolytic planctomycete of the family Gemmataceae with two divergent copies of 16S rRNA gene.</title>
        <authorList>
            <person name="Kulichevskaya I.S."/>
            <person name="Ivanova A.A."/>
            <person name="Naumoff D.G."/>
            <person name="Beletsky A.V."/>
            <person name="Rijpstra W.I.C."/>
            <person name="Sinninghe Damste J.S."/>
            <person name="Mardanov A.V."/>
            <person name="Ravin N.V."/>
            <person name="Dedysh S.N."/>
        </authorList>
    </citation>
    <scope>NUCLEOTIDE SEQUENCE [LARGE SCALE GENOMIC DNA]</scope>
    <source>
        <strain evidence="4">PL17</strain>
    </source>
</reference>
<feature type="compositionally biased region" description="Basic and acidic residues" evidence="1">
    <location>
        <begin position="61"/>
        <end position="72"/>
    </location>
</feature>
<protein>
    <recommendedName>
        <fullName evidence="5">Zinc finger/thioredoxin putative domain-containing protein</fullName>
    </recommendedName>
</protein>
<dbReference type="RefSeq" id="WP_171471527.1">
    <property type="nucleotide sequence ID" value="NZ_CP053452.2"/>
</dbReference>
<evidence type="ECO:0008006" key="5">
    <source>
        <dbReference type="Google" id="ProtNLM"/>
    </source>
</evidence>
<name>A0A6M5YPG9_9BACT</name>
<keyword evidence="2" id="KW-1133">Transmembrane helix</keyword>
<dbReference type="KEGG" id="ftj:FTUN_3372"/>
<dbReference type="Proteomes" id="UP000503447">
    <property type="component" value="Chromosome"/>
</dbReference>
<gene>
    <name evidence="3" type="ORF">FTUN_3372</name>
</gene>